<feature type="compositionally biased region" description="Basic residues" evidence="1">
    <location>
        <begin position="145"/>
        <end position="154"/>
    </location>
</feature>
<dbReference type="InParanoid" id="A0A0C3AYX7"/>
<feature type="transmembrane region" description="Helical" evidence="2">
    <location>
        <begin position="921"/>
        <end position="940"/>
    </location>
</feature>
<organism evidence="3 4">
    <name type="scientific">Scleroderma citrinum Foug A</name>
    <dbReference type="NCBI Taxonomy" id="1036808"/>
    <lineage>
        <taxon>Eukaryota</taxon>
        <taxon>Fungi</taxon>
        <taxon>Dikarya</taxon>
        <taxon>Basidiomycota</taxon>
        <taxon>Agaricomycotina</taxon>
        <taxon>Agaricomycetes</taxon>
        <taxon>Agaricomycetidae</taxon>
        <taxon>Boletales</taxon>
        <taxon>Sclerodermatineae</taxon>
        <taxon>Sclerodermataceae</taxon>
        <taxon>Scleroderma</taxon>
    </lineage>
</organism>
<feature type="compositionally biased region" description="Polar residues" evidence="1">
    <location>
        <begin position="523"/>
        <end position="535"/>
    </location>
</feature>
<keyword evidence="2" id="KW-1133">Transmembrane helix</keyword>
<dbReference type="HOGENOM" id="CLU_007123_0_0_1"/>
<feature type="transmembrane region" description="Helical" evidence="2">
    <location>
        <begin position="855"/>
        <end position="874"/>
    </location>
</feature>
<dbReference type="OrthoDB" id="3190515at2759"/>
<feature type="region of interest" description="Disordered" evidence="1">
    <location>
        <begin position="366"/>
        <end position="400"/>
    </location>
</feature>
<keyword evidence="4" id="KW-1185">Reference proteome</keyword>
<feature type="compositionally biased region" description="Basic and acidic residues" evidence="1">
    <location>
        <begin position="416"/>
        <end position="433"/>
    </location>
</feature>
<evidence type="ECO:0000313" key="3">
    <source>
        <dbReference type="EMBL" id="KIM70187.1"/>
    </source>
</evidence>
<feature type="transmembrane region" description="Helical" evidence="2">
    <location>
        <begin position="895"/>
        <end position="915"/>
    </location>
</feature>
<reference evidence="3 4" key="1">
    <citation type="submission" date="2014-04" db="EMBL/GenBank/DDBJ databases">
        <authorList>
            <consortium name="DOE Joint Genome Institute"/>
            <person name="Kuo A."/>
            <person name="Kohler A."/>
            <person name="Nagy L.G."/>
            <person name="Floudas D."/>
            <person name="Copeland A."/>
            <person name="Barry K.W."/>
            <person name="Cichocki N."/>
            <person name="Veneault-Fourrey C."/>
            <person name="LaButti K."/>
            <person name="Lindquist E.A."/>
            <person name="Lipzen A."/>
            <person name="Lundell T."/>
            <person name="Morin E."/>
            <person name="Murat C."/>
            <person name="Sun H."/>
            <person name="Tunlid A."/>
            <person name="Henrissat B."/>
            <person name="Grigoriev I.V."/>
            <person name="Hibbett D.S."/>
            <person name="Martin F."/>
            <person name="Nordberg H.P."/>
            <person name="Cantor M.N."/>
            <person name="Hua S.X."/>
        </authorList>
    </citation>
    <scope>NUCLEOTIDE SEQUENCE [LARGE SCALE GENOMIC DNA]</scope>
    <source>
        <strain evidence="3 4">Foug A</strain>
    </source>
</reference>
<dbReference type="Proteomes" id="UP000053989">
    <property type="component" value="Unassembled WGS sequence"/>
</dbReference>
<feature type="compositionally biased region" description="Low complexity" evidence="1">
    <location>
        <begin position="42"/>
        <end position="52"/>
    </location>
</feature>
<feature type="compositionally biased region" description="Basic residues" evidence="1">
    <location>
        <begin position="95"/>
        <end position="104"/>
    </location>
</feature>
<dbReference type="AlphaFoldDB" id="A0A0C3AYX7"/>
<proteinExistence type="predicted"/>
<accession>A0A0C3AYX7</accession>
<protein>
    <submittedName>
        <fullName evidence="3">Uncharacterized protein</fullName>
    </submittedName>
</protein>
<feature type="region of interest" description="Disordered" evidence="1">
    <location>
        <begin position="1"/>
        <end position="109"/>
    </location>
</feature>
<evidence type="ECO:0000313" key="4">
    <source>
        <dbReference type="Proteomes" id="UP000053989"/>
    </source>
</evidence>
<evidence type="ECO:0000256" key="2">
    <source>
        <dbReference type="SAM" id="Phobius"/>
    </source>
</evidence>
<keyword evidence="2" id="KW-0472">Membrane</keyword>
<name>A0A0C3AYX7_9AGAM</name>
<feature type="region of interest" description="Disordered" evidence="1">
    <location>
        <begin position="473"/>
        <end position="578"/>
    </location>
</feature>
<feature type="compositionally biased region" description="Polar residues" evidence="1">
    <location>
        <begin position="9"/>
        <end position="25"/>
    </location>
</feature>
<gene>
    <name evidence="3" type="ORF">SCLCIDRAFT_12743</name>
</gene>
<reference evidence="4" key="2">
    <citation type="submission" date="2015-01" db="EMBL/GenBank/DDBJ databases">
        <title>Evolutionary Origins and Diversification of the Mycorrhizal Mutualists.</title>
        <authorList>
            <consortium name="DOE Joint Genome Institute"/>
            <consortium name="Mycorrhizal Genomics Consortium"/>
            <person name="Kohler A."/>
            <person name="Kuo A."/>
            <person name="Nagy L.G."/>
            <person name="Floudas D."/>
            <person name="Copeland A."/>
            <person name="Barry K.W."/>
            <person name="Cichocki N."/>
            <person name="Veneault-Fourrey C."/>
            <person name="LaButti K."/>
            <person name="Lindquist E.A."/>
            <person name="Lipzen A."/>
            <person name="Lundell T."/>
            <person name="Morin E."/>
            <person name="Murat C."/>
            <person name="Riley R."/>
            <person name="Ohm R."/>
            <person name="Sun H."/>
            <person name="Tunlid A."/>
            <person name="Henrissat B."/>
            <person name="Grigoriev I.V."/>
            <person name="Hibbett D.S."/>
            <person name="Martin F."/>
        </authorList>
    </citation>
    <scope>NUCLEOTIDE SEQUENCE [LARGE SCALE GENOMIC DNA]</scope>
    <source>
        <strain evidence="4">Foug A</strain>
    </source>
</reference>
<sequence>MEAAGARTNPATQRPASDAARSSQPPRVPDRFLASQLHEESSGSSSFLSASQEPPRFPGSDVMDPQADNSRRHVHSLASESVRQEHKTSSERYGSRRRSKRPRQRWSESRMEPLVHDFHPNAFSDELDLYPKILQDVQRALQLQSRRRDRRSNHPRPLDGDTPHSTNVDPVLRPGSSSKPSPIVLSISDPPQVLPSSSDVDFSPYTRSVPPHPVPHSSNGGATLDWTGSQSEDEKLDRLWPLHRGKRKGKEKAQPSNRVIIEKQETLFTDRIARIKAEASATTIRKVSIVKEQLGRQYNVVFGSVVNGDPINLCQVVRWYSNSTSDTRNWLDSAEQLMWLKHLSDHRRKDRSKWHTSALLMEEYMRSRKSTGHAPHSPDSERHPVPFALSPDTSPRTSASRVLLSEGHVSFSPLVDHSHDSRNDSQIRGEGKVKGWRQSLPGSFPYNTAASLGGLSPASSRLNFPIVRRLRRRADESDEGSPSVLGSQSEDQNDSGTDARRKARQRRDKTMDSDLQPARQPTLEVNNPTDTSNLQLPAAPGPVSAATPQDPAVEPQTQPPQGDSKEPGSKPSSEIPVRRWYRSTSLPISNPTLSKTYLEHEKSKLETEYDLRSRILEELRTHNHRLRHRMQRIAVDVRDYEILCSNTMPTLGISYRSLPPELLDAIGHDPSAVTGGTRRYRGWQAVEDIHDRIARQRQIIGQFLSLAGEDSFSAPDVLDKPIMSLMEKLEALEKSQYPLREKADEVGKILAEVKSVHGTVKQEYNEALSQTSVVYPELSQIVALVEKHQDHYQQIWEFGMDALTFFLDTITPFWRNYGKTIGEDIQDFLIIPWYRNEFTGETKRYPVKSLPRRPVYHWFALLGLSAVTAVITFLQTRAAITSTWHYRLLWIDNQGLRWTILPFFWAAIVIQWFAVIVELCVVFLQVAVVAWWLGWFVRLCN</sequence>
<dbReference type="STRING" id="1036808.A0A0C3AYX7"/>
<feature type="region of interest" description="Disordered" evidence="1">
    <location>
        <begin position="143"/>
        <end position="232"/>
    </location>
</feature>
<keyword evidence="2" id="KW-0812">Transmembrane</keyword>
<feature type="compositionally biased region" description="Polar residues" evidence="1">
    <location>
        <begin position="484"/>
        <end position="496"/>
    </location>
</feature>
<feature type="compositionally biased region" description="Polar residues" evidence="1">
    <location>
        <begin position="391"/>
        <end position="400"/>
    </location>
</feature>
<feature type="region of interest" description="Disordered" evidence="1">
    <location>
        <begin position="412"/>
        <end position="433"/>
    </location>
</feature>
<feature type="compositionally biased region" description="Basic and acidic residues" evidence="1">
    <location>
        <begin position="82"/>
        <end position="94"/>
    </location>
</feature>
<evidence type="ECO:0000256" key="1">
    <source>
        <dbReference type="SAM" id="MobiDB-lite"/>
    </source>
</evidence>
<dbReference type="EMBL" id="KN822005">
    <property type="protein sequence ID" value="KIM70187.1"/>
    <property type="molecule type" value="Genomic_DNA"/>
</dbReference>